<evidence type="ECO:0000313" key="4">
    <source>
        <dbReference type="Proteomes" id="UP000288216"/>
    </source>
</evidence>
<feature type="coiled-coil region" evidence="1">
    <location>
        <begin position="338"/>
        <end position="396"/>
    </location>
</feature>
<dbReference type="InterPro" id="IPR029090">
    <property type="entry name" value="DUF4659"/>
</dbReference>
<protein>
    <submittedName>
        <fullName evidence="3">Uncharacterized protein</fullName>
    </submittedName>
</protein>
<comment type="caution">
    <text evidence="3">The sequence shown here is derived from an EMBL/GenBank/DDBJ whole genome shotgun (WGS) entry which is preliminary data.</text>
</comment>
<reference evidence="3 4" key="1">
    <citation type="journal article" date="2018" name="Nat. Ecol. Evol.">
        <title>Shark genomes provide insights into elasmobranch evolution and the origin of vertebrates.</title>
        <authorList>
            <person name="Hara Y"/>
            <person name="Yamaguchi K"/>
            <person name="Onimaru K"/>
            <person name="Kadota M"/>
            <person name="Koyanagi M"/>
            <person name="Keeley SD"/>
            <person name="Tatsumi K"/>
            <person name="Tanaka K"/>
            <person name="Motone F"/>
            <person name="Kageyama Y"/>
            <person name="Nozu R"/>
            <person name="Adachi N"/>
            <person name="Nishimura O"/>
            <person name="Nakagawa R"/>
            <person name="Tanegashima C"/>
            <person name="Kiyatake I"/>
            <person name="Matsumoto R"/>
            <person name="Murakumo K"/>
            <person name="Nishida K"/>
            <person name="Terakita A"/>
            <person name="Kuratani S"/>
            <person name="Sato K"/>
            <person name="Hyodo S Kuraku.S."/>
        </authorList>
    </citation>
    <scope>NUCLEOTIDE SEQUENCE [LARGE SCALE GENOMIC DNA]</scope>
</reference>
<feature type="non-terminal residue" evidence="3">
    <location>
        <position position="1"/>
    </location>
</feature>
<gene>
    <name evidence="3" type="ORF">scyTo_0014202</name>
</gene>
<evidence type="ECO:0000256" key="1">
    <source>
        <dbReference type="SAM" id="Coils"/>
    </source>
</evidence>
<dbReference type="Proteomes" id="UP000288216">
    <property type="component" value="Unassembled WGS sequence"/>
</dbReference>
<dbReference type="PANTHER" id="PTHR33663:SF3">
    <property type="entry name" value="COILED-COIL DOMAIN-CONTAINING PROTEIN 185"/>
    <property type="match status" value="1"/>
</dbReference>
<evidence type="ECO:0000256" key="2">
    <source>
        <dbReference type="SAM" id="MobiDB-lite"/>
    </source>
</evidence>
<dbReference type="STRING" id="75743.A0A401NID8"/>
<feature type="compositionally biased region" description="Basic and acidic residues" evidence="2">
    <location>
        <begin position="1"/>
        <end position="16"/>
    </location>
</feature>
<keyword evidence="1" id="KW-0175">Coiled coil</keyword>
<dbReference type="AlphaFoldDB" id="A0A401NID8"/>
<sequence length="509" mass="60406">ECREERQRIIEEEKARRTPIPTFVKFSAPRSTNESGFPNSHVLDALHEQSSSKAPLSDDKNTSSSWAISREESKRAVDMWAPAQQKRKNSEDTSVSGYFRKNTSLGDLRQSPATAKKLDKLVSEIRRETNVIIPERDRKIAALMLVKHQEEQERLEQRLKAQQFWDKLKRTERLTQMKQETERQKGLIKSIGRWRKEREMRQSKLQQEVRQMAELREKDVIVKESQWRILAEKQELKKKEKIEQAKYQAEIRKHHQDQLQKQSETIKQVTKEREVQASQAKLSSATQKRLLKEMSDQNKTKLENEHEKLKHLLLKNEIDNLSKTEELMVRMSLERKLLKFKENHKLQLEEKKRGLKEKATKEQNQILQARLRAEKLEQEQQERKEALAEISDLKIEQAQKTVLKSVQNKALQSQKSRSEKEKVHQQIKKKVDEEEEWHRLAMEETIKKKDRRSEEILKVKKATIEESRQVARAAFQMRERVREQINSRSFDQMAMEAELWASLVKKIAY</sequence>
<feature type="region of interest" description="Disordered" evidence="2">
    <location>
        <begin position="1"/>
        <end position="97"/>
    </location>
</feature>
<feature type="coiled-coil region" evidence="1">
    <location>
        <begin position="198"/>
        <end position="312"/>
    </location>
</feature>
<dbReference type="EMBL" id="BFAA01007538">
    <property type="protein sequence ID" value="GCB60629.1"/>
    <property type="molecule type" value="Genomic_DNA"/>
</dbReference>
<feature type="compositionally biased region" description="Polar residues" evidence="2">
    <location>
        <begin position="29"/>
        <end position="38"/>
    </location>
</feature>
<evidence type="ECO:0000313" key="3">
    <source>
        <dbReference type="EMBL" id="GCB60629.1"/>
    </source>
</evidence>
<name>A0A401NID8_SCYTO</name>
<organism evidence="3 4">
    <name type="scientific">Scyliorhinus torazame</name>
    <name type="common">Cloudy catshark</name>
    <name type="synonym">Catulus torazame</name>
    <dbReference type="NCBI Taxonomy" id="75743"/>
    <lineage>
        <taxon>Eukaryota</taxon>
        <taxon>Metazoa</taxon>
        <taxon>Chordata</taxon>
        <taxon>Craniata</taxon>
        <taxon>Vertebrata</taxon>
        <taxon>Chondrichthyes</taxon>
        <taxon>Elasmobranchii</taxon>
        <taxon>Galeomorphii</taxon>
        <taxon>Galeoidea</taxon>
        <taxon>Carcharhiniformes</taxon>
        <taxon>Scyliorhinidae</taxon>
        <taxon>Scyliorhinus</taxon>
    </lineage>
</organism>
<dbReference type="OrthoDB" id="200110at2759"/>
<accession>A0A401NID8</accession>
<dbReference type="OMA" id="RVMHESY"/>
<keyword evidence="4" id="KW-1185">Reference proteome</keyword>
<dbReference type="PANTHER" id="PTHR33663">
    <property type="entry name" value="COILED-COIL DOMAIN-CONTAINING PROTEIN 177"/>
    <property type="match status" value="1"/>
</dbReference>
<proteinExistence type="predicted"/>
<dbReference type="Pfam" id="PF15558">
    <property type="entry name" value="DUF4659"/>
    <property type="match status" value="1"/>
</dbReference>